<name>A0A849CMD9_PASMD</name>
<dbReference type="AlphaFoldDB" id="A0A849CMD9"/>
<organism evidence="1 2">
    <name type="scientific">Pasteurella multocida</name>
    <dbReference type="NCBI Taxonomy" id="747"/>
    <lineage>
        <taxon>Bacteria</taxon>
        <taxon>Pseudomonadati</taxon>
        <taxon>Pseudomonadota</taxon>
        <taxon>Gammaproteobacteria</taxon>
        <taxon>Pasteurellales</taxon>
        <taxon>Pasteurellaceae</taxon>
        <taxon>Pasteurella</taxon>
    </lineage>
</organism>
<proteinExistence type="predicted"/>
<protein>
    <submittedName>
        <fullName evidence="1">DUF4850 domain-containing protein</fullName>
    </submittedName>
</protein>
<dbReference type="Proteomes" id="UP000540079">
    <property type="component" value="Unassembled WGS sequence"/>
</dbReference>
<dbReference type="InterPro" id="IPR032322">
    <property type="entry name" value="DUF4850"/>
</dbReference>
<dbReference type="RefSeq" id="WP_064964865.1">
    <property type="nucleotide sequence ID" value="NZ_CP090428.1"/>
</dbReference>
<gene>
    <name evidence="1" type="ORF">C2800_02075</name>
</gene>
<dbReference type="EMBL" id="PPVL01000001">
    <property type="protein sequence ID" value="NNI78230.1"/>
    <property type="molecule type" value="Genomic_DNA"/>
</dbReference>
<accession>A0A849CMD9</accession>
<evidence type="ECO:0000313" key="2">
    <source>
        <dbReference type="Proteomes" id="UP000540079"/>
    </source>
</evidence>
<reference evidence="1 2" key="1">
    <citation type="journal article" date="2018" name="Front. Microbiol.">
        <title>Genetic and Phylogenetic Characteristics of Pasteurella multocida Isolates From Different Host Species.</title>
        <authorList>
            <person name="Peng Z."/>
            <person name="Liang W."/>
            <person name="Wang F."/>
            <person name="Xu Z."/>
            <person name="Xie Z."/>
            <person name="Lian Z."/>
            <person name="Hua L."/>
            <person name="Zhou R."/>
            <person name="Chen H."/>
            <person name="Wu B."/>
        </authorList>
    </citation>
    <scope>NUCLEOTIDE SEQUENCE [LARGE SCALE GENOMIC DNA]</scope>
    <source>
        <strain evidence="1 2">HNA06</strain>
    </source>
</reference>
<dbReference type="Pfam" id="PF16142">
    <property type="entry name" value="DUF4850"/>
    <property type="match status" value="1"/>
</dbReference>
<evidence type="ECO:0000313" key="1">
    <source>
        <dbReference type="EMBL" id="NNI78230.1"/>
    </source>
</evidence>
<comment type="caution">
    <text evidence="1">The sequence shown here is derived from an EMBL/GenBank/DDBJ whole genome shotgun (WGS) entry which is preliminary data.</text>
</comment>
<sequence>MRRISLFITAIFSLSYSVIAFADKYEFSFAPNIEQDPVMMEAIFLEKRILNKQEISVYQTKYENNIESSWIKTPVTPFSTKLNAEILEQFDLYAVPFEKMILVPKNWQLLNGGVGVNGSISYVFTPKTGKGYLSYYHAGACVGCAMISASAFFPEAQKDAKEHDFEAYSATVPPLSQVRLKPHLMAYQVNKGKDKLDGVAYYNLENDGSFWKAEVFLPESQQKLATPLLNQFIREGKQ</sequence>